<evidence type="ECO:0000259" key="2">
    <source>
        <dbReference type="Pfam" id="PF08212"/>
    </source>
</evidence>
<accession>A0ABU8WI71</accession>
<dbReference type="RefSeq" id="WP_340341736.1">
    <property type="nucleotide sequence ID" value="NZ_JBBKZT010000003.1"/>
</dbReference>
<dbReference type="EMBL" id="JBBKZT010000003">
    <property type="protein sequence ID" value="MEJ8846590.1"/>
    <property type="molecule type" value="Genomic_DNA"/>
</dbReference>
<proteinExistence type="predicted"/>
<reference evidence="3 4" key="1">
    <citation type="submission" date="2024-03" db="EMBL/GenBank/DDBJ databases">
        <title>Novel species of the genus Variovorax.</title>
        <authorList>
            <person name="Liu Q."/>
            <person name="Xin Y.-H."/>
        </authorList>
    </citation>
    <scope>NUCLEOTIDE SEQUENCE [LARGE SCALE GENOMIC DNA]</scope>
    <source>
        <strain evidence="3 4">KACC 18900</strain>
    </source>
</reference>
<dbReference type="PANTHER" id="PTHR10612:SF34">
    <property type="entry name" value="APOLIPOPROTEIN D"/>
    <property type="match status" value="1"/>
</dbReference>
<evidence type="ECO:0000313" key="4">
    <source>
        <dbReference type="Proteomes" id="UP001385892"/>
    </source>
</evidence>
<dbReference type="PANTHER" id="PTHR10612">
    <property type="entry name" value="APOLIPOPROTEIN D"/>
    <property type="match status" value="1"/>
</dbReference>
<feature type="transmembrane region" description="Helical" evidence="1">
    <location>
        <begin position="28"/>
        <end position="46"/>
    </location>
</feature>
<dbReference type="Proteomes" id="UP001385892">
    <property type="component" value="Unassembled WGS sequence"/>
</dbReference>
<keyword evidence="1" id="KW-0812">Transmembrane</keyword>
<dbReference type="CDD" id="cd19438">
    <property type="entry name" value="lipocalin_Blc-like"/>
    <property type="match status" value="1"/>
</dbReference>
<gene>
    <name evidence="3" type="ORF">WKW82_08020</name>
</gene>
<dbReference type="SUPFAM" id="SSF50814">
    <property type="entry name" value="Lipocalins"/>
    <property type="match status" value="1"/>
</dbReference>
<dbReference type="InterPro" id="IPR012674">
    <property type="entry name" value="Calycin"/>
</dbReference>
<dbReference type="Pfam" id="PF08212">
    <property type="entry name" value="Lipocalin_2"/>
    <property type="match status" value="1"/>
</dbReference>
<feature type="domain" description="Lipocalin/cytosolic fatty-acid binding" evidence="2">
    <location>
        <begin position="77"/>
        <end position="225"/>
    </location>
</feature>
<dbReference type="Gene3D" id="2.40.128.20">
    <property type="match status" value="1"/>
</dbReference>
<keyword evidence="1" id="KW-1133">Transmembrane helix</keyword>
<organism evidence="3 4">
    <name type="scientific">Variovorax rhizosphaerae</name>
    <dbReference type="NCBI Taxonomy" id="1836200"/>
    <lineage>
        <taxon>Bacteria</taxon>
        <taxon>Pseudomonadati</taxon>
        <taxon>Pseudomonadota</taxon>
        <taxon>Betaproteobacteria</taxon>
        <taxon>Burkholderiales</taxon>
        <taxon>Comamonadaceae</taxon>
        <taxon>Variovorax</taxon>
    </lineage>
</organism>
<comment type="caution">
    <text evidence="3">The sequence shown here is derived from an EMBL/GenBank/DDBJ whole genome shotgun (WGS) entry which is preliminary data.</text>
</comment>
<sequence>MSYRSARRRAPESVTPAAFDDQYTSSSIGTLAAAFCVGGALTLYAFNQARKARIALPAGPADGAPLMRAPLQVVAPVDLIRYAGLWHEQARLPNRFEKNCDGPVTAEYSLRDDGTVEVRNRCEMADGTVDESIGTARVVPVAGQPGAGRLEVRFAPEWLSWLPMVWGDYWILKLDRDYKVALVGTPNRDYLWVLSRAPQLDAATIEAELEYARTLGFDVDKVVRTGQARPVLEIAAA</sequence>
<evidence type="ECO:0000313" key="3">
    <source>
        <dbReference type="EMBL" id="MEJ8846590.1"/>
    </source>
</evidence>
<dbReference type="InterPro" id="IPR047202">
    <property type="entry name" value="Lipocalin_Blc-like_dom"/>
</dbReference>
<keyword evidence="1" id="KW-0472">Membrane</keyword>
<name>A0ABU8WI71_9BURK</name>
<evidence type="ECO:0000256" key="1">
    <source>
        <dbReference type="SAM" id="Phobius"/>
    </source>
</evidence>
<dbReference type="InterPro" id="IPR000566">
    <property type="entry name" value="Lipocln_cytosolic_FA-bd_dom"/>
</dbReference>
<protein>
    <submittedName>
        <fullName evidence="3">Lipocalin family protein</fullName>
    </submittedName>
</protein>
<keyword evidence="4" id="KW-1185">Reference proteome</keyword>